<feature type="transmembrane region" description="Helical" evidence="1">
    <location>
        <begin position="6"/>
        <end position="25"/>
    </location>
</feature>
<reference evidence="2 3" key="1">
    <citation type="journal article" date="2014" name="Int. J. Syst. Evol. Microbiol.">
        <title>Complete genome sequence of Corynebacterium casei LMG S-19264T (=DSM 44701T), isolated from a smear-ripened cheese.</title>
        <authorList>
            <consortium name="US DOE Joint Genome Institute (JGI-PGF)"/>
            <person name="Walter F."/>
            <person name="Albersmeier A."/>
            <person name="Kalinowski J."/>
            <person name="Ruckert C."/>
        </authorList>
    </citation>
    <scope>NUCLEOTIDE SEQUENCE [LARGE SCALE GENOMIC DNA]</scope>
    <source>
        <strain evidence="2 3">KCTC 12866</strain>
    </source>
</reference>
<name>A0A8J3D5V0_9BACT</name>
<keyword evidence="1" id="KW-0812">Transmembrane</keyword>
<proteinExistence type="predicted"/>
<comment type="caution">
    <text evidence="2">The sequence shown here is derived from an EMBL/GenBank/DDBJ whole genome shotgun (WGS) entry which is preliminary data.</text>
</comment>
<keyword evidence="3" id="KW-1185">Reference proteome</keyword>
<keyword evidence="1" id="KW-1133">Transmembrane helix</keyword>
<organism evidence="2 3">
    <name type="scientific">Persicitalea jodogahamensis</name>
    <dbReference type="NCBI Taxonomy" id="402147"/>
    <lineage>
        <taxon>Bacteria</taxon>
        <taxon>Pseudomonadati</taxon>
        <taxon>Bacteroidota</taxon>
        <taxon>Cytophagia</taxon>
        <taxon>Cytophagales</taxon>
        <taxon>Spirosomataceae</taxon>
        <taxon>Persicitalea</taxon>
    </lineage>
</organism>
<dbReference type="Proteomes" id="UP000598271">
    <property type="component" value="Unassembled WGS sequence"/>
</dbReference>
<evidence type="ECO:0000313" key="2">
    <source>
        <dbReference type="EMBL" id="GHB87350.1"/>
    </source>
</evidence>
<keyword evidence="1" id="KW-0472">Membrane</keyword>
<dbReference type="RefSeq" id="WP_189568602.1">
    <property type="nucleotide sequence ID" value="NZ_BMXF01000008.1"/>
</dbReference>
<dbReference type="EMBL" id="BMXF01000008">
    <property type="protein sequence ID" value="GHB87350.1"/>
    <property type="molecule type" value="Genomic_DNA"/>
</dbReference>
<evidence type="ECO:0000313" key="3">
    <source>
        <dbReference type="Proteomes" id="UP000598271"/>
    </source>
</evidence>
<gene>
    <name evidence="2" type="ORF">GCM10007390_48990</name>
</gene>
<protein>
    <submittedName>
        <fullName evidence="2">Uncharacterized protein</fullName>
    </submittedName>
</protein>
<accession>A0A8J3D5V0</accession>
<sequence>MTFLTFLQIGCVVVFAAYVISVNMFKGADNPTGARPEPEPFTFFPKKRQGLIKEQLDRVLDPEGRRNETATKP</sequence>
<dbReference type="AlphaFoldDB" id="A0A8J3D5V0"/>
<evidence type="ECO:0000256" key="1">
    <source>
        <dbReference type="SAM" id="Phobius"/>
    </source>
</evidence>